<dbReference type="Pfam" id="PF14529">
    <property type="entry name" value="Exo_endo_phos_2"/>
    <property type="match status" value="1"/>
</dbReference>
<keyword evidence="4" id="KW-1185">Reference proteome</keyword>
<reference evidence="4" key="1">
    <citation type="journal article" date="2014" name="BMC Genomics">
        <title>The genome sequence of the biocontrol fungus Metarhizium anisopliae and comparative genomics of Metarhizium species.</title>
        <authorList>
            <person name="Pattemore J.A."/>
            <person name="Hane J.K."/>
            <person name="Williams A.H."/>
            <person name="Wilson B.A."/>
            <person name="Stodart B.J."/>
            <person name="Ash G.J."/>
        </authorList>
    </citation>
    <scope>NUCLEOTIDE SEQUENCE [LARGE SCALE GENOMIC DNA]</scope>
    <source>
        <strain evidence="4">BRIP 53293</strain>
    </source>
</reference>
<proteinExistence type="predicted"/>
<feature type="region of interest" description="Disordered" evidence="1">
    <location>
        <begin position="164"/>
        <end position="202"/>
    </location>
</feature>
<name>A0A0D9NJ68_METAN</name>
<evidence type="ECO:0000313" key="3">
    <source>
        <dbReference type="EMBL" id="KJK73773.1"/>
    </source>
</evidence>
<feature type="compositionally biased region" description="Low complexity" evidence="1">
    <location>
        <begin position="41"/>
        <end position="56"/>
    </location>
</feature>
<feature type="compositionally biased region" description="Basic and acidic residues" evidence="1">
    <location>
        <begin position="740"/>
        <end position="755"/>
    </location>
</feature>
<evidence type="ECO:0000313" key="4">
    <source>
        <dbReference type="Proteomes" id="UP000054544"/>
    </source>
</evidence>
<evidence type="ECO:0000259" key="2">
    <source>
        <dbReference type="Pfam" id="PF14529"/>
    </source>
</evidence>
<dbReference type="Gene3D" id="3.60.10.10">
    <property type="entry name" value="Endonuclease/exonuclease/phosphatase"/>
    <property type="match status" value="1"/>
</dbReference>
<organism evidence="3 4">
    <name type="scientific">Metarhizium anisopliae BRIP 53293</name>
    <dbReference type="NCBI Taxonomy" id="1291518"/>
    <lineage>
        <taxon>Eukaryota</taxon>
        <taxon>Fungi</taxon>
        <taxon>Dikarya</taxon>
        <taxon>Ascomycota</taxon>
        <taxon>Pezizomycotina</taxon>
        <taxon>Sordariomycetes</taxon>
        <taxon>Hypocreomycetidae</taxon>
        <taxon>Hypocreales</taxon>
        <taxon>Clavicipitaceae</taxon>
        <taxon>Metarhizium</taxon>
    </lineage>
</organism>
<dbReference type="PANTHER" id="PTHR33481">
    <property type="entry name" value="REVERSE TRANSCRIPTASE"/>
    <property type="match status" value="1"/>
</dbReference>
<feature type="non-terminal residue" evidence="3">
    <location>
        <position position="936"/>
    </location>
</feature>
<dbReference type="EMBL" id="KE384779">
    <property type="protein sequence ID" value="KJK73773.1"/>
    <property type="molecule type" value="Genomic_DNA"/>
</dbReference>
<protein>
    <recommendedName>
        <fullName evidence="2">Endonuclease/exonuclease/phosphatase domain-containing protein</fullName>
    </recommendedName>
</protein>
<sequence>MADPPEGPIVVETDSPAPPRRTTRPTKPSERIQDTLRTLESAAAKPLAKPASRAARGTSAEVDADAAGEGKKARSGGETGKIMLQKILELLGRMGGEMGELKVKISEQSDTISKQGELIRQLSAQIKESKEHFDHGIKQSQEEHRNTKEELRQVREQLEAIKAATSSLRSSPQPSYANVARTPPLSQPTNLSTLSSMHTTPSSFTTAIENEVREKEGHETWRCAAVVKDARNADRIKVICRNETELQLVKEAAERTAVPGARVLRDQLYKVKVDNANRTAVVDGEGNILPGAEEALGAENNVKIAKISWLSKREAGKAYGSMVVYVTKGSDARRLLDNHYFDLAGESAKTNVFEERVGPVQCARGRGITIKSAMCWNQNASCVRDRTNRLAGNAACGIREAMHRSLHVLQLNVRKQEPVQLSLMNDPDLKEYAALAISEPYARKIDGRIITAPLGHNNWTKIIPTHTEDTKWPIRSMLWVRRDIEVEQIPVPSADLTAAVLRLEERDVMVVSVYVEGRDERALGSAMGQLHNLIHQFRNGTGRRTDVILAGDFNRHDLLWGGGDVSAKRQGEAEPIINLMNEHGLCSLLPRGTKTWQGRDAESTIDLVLATSELAEEMVECGIHPTEHGSDHRAIRSTFDVEMPKRTMTHRLLLKNAPWAMISARVEDNLRALPWTVDVQTQTDQLMKVVLEAIHELTPRVQPPPYAKRWWTKDLTRLRQNYTFWRNQARTQRRAGRPSTDLEARAKDASKEYHDGIRKQKKAHWEVFLAEDANIWKAARYLQPGKDTMEDKVPPLKREDGSVAKENAEQAEELLKTFFPPLPARIEAEVRRRHREALSMPELTLEEIEEKIMAAKPWKAPGEDGLPAMVWKRLWPVVKYRVWTLFDCSLREGVVPHQWRSAKIIPLKKPDKGDYTIAKAWRPISLLSTLGKIMEA</sequence>
<feature type="region of interest" description="Disordered" evidence="1">
    <location>
        <begin position="1"/>
        <end position="77"/>
    </location>
</feature>
<dbReference type="InterPro" id="IPR005135">
    <property type="entry name" value="Endo/exonuclease/phosphatase"/>
</dbReference>
<dbReference type="GO" id="GO:0003824">
    <property type="term" value="F:catalytic activity"/>
    <property type="evidence" value="ECO:0007669"/>
    <property type="project" value="InterPro"/>
</dbReference>
<dbReference type="STRING" id="1291518.A0A0D9NJ68"/>
<gene>
    <name evidence="3" type="ORF">H634G_10949</name>
</gene>
<evidence type="ECO:0000256" key="1">
    <source>
        <dbReference type="SAM" id="MobiDB-lite"/>
    </source>
</evidence>
<feature type="domain" description="Endonuclease/exonuclease/phosphatase" evidence="2">
    <location>
        <begin position="509"/>
        <end position="635"/>
    </location>
</feature>
<dbReference type="InterPro" id="IPR036691">
    <property type="entry name" value="Endo/exonu/phosph_ase_sf"/>
</dbReference>
<feature type="region of interest" description="Disordered" evidence="1">
    <location>
        <begin position="729"/>
        <end position="755"/>
    </location>
</feature>
<feature type="compositionally biased region" description="Polar residues" evidence="1">
    <location>
        <begin position="164"/>
        <end position="176"/>
    </location>
</feature>
<feature type="region of interest" description="Disordered" evidence="1">
    <location>
        <begin position="129"/>
        <end position="150"/>
    </location>
</feature>
<dbReference type="AlphaFoldDB" id="A0A0D9NJ68"/>
<accession>A0A0D9NJ68</accession>
<dbReference type="PANTHER" id="PTHR33481:SF1">
    <property type="entry name" value="ENDONUCLEASE_EXONUCLEASE_PHOSPHATASE DOMAIN-CONTAINING PROTEIN-RELATED"/>
    <property type="match status" value="1"/>
</dbReference>
<dbReference type="Proteomes" id="UP000054544">
    <property type="component" value="Unassembled WGS sequence"/>
</dbReference>
<dbReference type="SUPFAM" id="SSF56219">
    <property type="entry name" value="DNase I-like"/>
    <property type="match status" value="1"/>
</dbReference>
<feature type="compositionally biased region" description="Polar residues" evidence="1">
    <location>
        <begin position="187"/>
        <end position="202"/>
    </location>
</feature>